<evidence type="ECO:0000313" key="11">
    <source>
        <dbReference type="Proteomes" id="UP000735302"/>
    </source>
</evidence>
<organism evidence="10 11">
    <name type="scientific">Plakobranchus ocellatus</name>
    <dbReference type="NCBI Taxonomy" id="259542"/>
    <lineage>
        <taxon>Eukaryota</taxon>
        <taxon>Metazoa</taxon>
        <taxon>Spiralia</taxon>
        <taxon>Lophotrochozoa</taxon>
        <taxon>Mollusca</taxon>
        <taxon>Gastropoda</taxon>
        <taxon>Heterobranchia</taxon>
        <taxon>Euthyneura</taxon>
        <taxon>Panpulmonata</taxon>
        <taxon>Sacoglossa</taxon>
        <taxon>Placobranchoidea</taxon>
        <taxon>Plakobranchidae</taxon>
        <taxon>Plakobranchus</taxon>
    </lineage>
</organism>
<evidence type="ECO:0000259" key="8">
    <source>
        <dbReference type="PROSITE" id="PS50055"/>
    </source>
</evidence>
<evidence type="ECO:0000256" key="4">
    <source>
        <dbReference type="ARBA" id="ARBA00022912"/>
    </source>
</evidence>
<dbReference type="EC" id="3.1.3.48" evidence="2"/>
<keyword evidence="7" id="KW-1133">Transmembrane helix</keyword>
<evidence type="ECO:0000256" key="1">
    <source>
        <dbReference type="ARBA" id="ARBA00009580"/>
    </source>
</evidence>
<dbReference type="PANTHER" id="PTHR19134:SF562">
    <property type="entry name" value="PROTEIN-TYROSINE-PHOSPHATASE"/>
    <property type="match status" value="1"/>
</dbReference>
<keyword evidence="10" id="KW-0675">Receptor</keyword>
<feature type="transmembrane region" description="Helical" evidence="7">
    <location>
        <begin position="38"/>
        <end position="62"/>
    </location>
</feature>
<keyword evidence="7" id="KW-0812">Transmembrane</keyword>
<protein>
    <recommendedName>
        <fullName evidence="2">protein-tyrosine-phosphatase</fullName>
        <ecNumber evidence="2">3.1.3.48</ecNumber>
    </recommendedName>
</protein>
<keyword evidence="7" id="KW-0472">Membrane</keyword>
<dbReference type="SMART" id="SM00194">
    <property type="entry name" value="PTPc"/>
    <property type="match status" value="2"/>
</dbReference>
<dbReference type="InterPro" id="IPR016130">
    <property type="entry name" value="Tyr_Pase_AS"/>
</dbReference>
<dbReference type="PRINTS" id="PR00700">
    <property type="entry name" value="PRTYPHPHTASE"/>
</dbReference>
<sequence length="728" mass="81191">MFSISFSRALALTEARVEREGGGGEVGSSGNGSSDETLIAAVVGAVAAVIVIVVIMGAFLFWRCRSRKSNHEAENGTVMSSPMETVKTADPESADAADTMKPQAAPRKAKPRSGSLTGESEVEEEYSEEDGRSEISTNIYENETIRHTPVPVEELKAYLHEHSTDSHFKNQFASVPMDTGQSQNNGRLPHNNKKNRYKNIIPYDSTRVRLTTDEKQNLGDYINASYVKDYNDSEIIIASQGPNDAILNDFVRMLWEQNIDRIVMLTNLIEAGKKKCAMYWPESGKKAFGEIKIELLTTRIFAEYIIRHLQLSKSNEPPRDVIQFHFTAWPDKLTPDSPWGLIDFYQTVRTESGTGRLLVHCSAGVGRTGTFIALGSLLKEAEATGKMDFRATLQKMRQYRMHMIQTIAQYIFLHKAVLVGHMTSGTVIKVNDIAARFLSLEGGASGDKSARTYQQEFDDLAAVCDEDIIMPHQQKDEKVQGNNTKSKDRLSNILPNNLYRPLLAAQGGEENKYINAVFVPSLTHNNQDILTQLPLPSTVTDFYRLVTQFEVGLVVAFEVDSKATDETIGDFLPEDDTKPLNNELFEIKTITLSENTVLKEMMLIIQKKDEQGPSSSTNPHRLKFLLCKTASLDPESVLDVAQNIQASRPTQESRIVYMCRNGANLCGLVCIQSILLDRLDVDQTIAVPLVVGAIRAIRPQVIPTVEQYKCLYNVLKLSYETRDVYGNV</sequence>
<feature type="domain" description="Tyrosine-protein phosphatase" evidence="8">
    <location>
        <begin position="453"/>
        <end position="715"/>
    </location>
</feature>
<dbReference type="EMBL" id="BLXT01000021">
    <property type="protein sequence ID" value="GFN73654.1"/>
    <property type="molecule type" value="Genomic_DNA"/>
</dbReference>
<evidence type="ECO:0000259" key="9">
    <source>
        <dbReference type="PROSITE" id="PS50056"/>
    </source>
</evidence>
<comment type="catalytic activity">
    <reaction evidence="5">
        <text>O-phospho-L-tyrosyl-[protein] + H2O = L-tyrosyl-[protein] + phosphate</text>
        <dbReference type="Rhea" id="RHEA:10684"/>
        <dbReference type="Rhea" id="RHEA-COMP:10136"/>
        <dbReference type="Rhea" id="RHEA-COMP:20101"/>
        <dbReference type="ChEBI" id="CHEBI:15377"/>
        <dbReference type="ChEBI" id="CHEBI:43474"/>
        <dbReference type="ChEBI" id="CHEBI:46858"/>
        <dbReference type="ChEBI" id="CHEBI:61978"/>
        <dbReference type="EC" id="3.1.3.48"/>
    </reaction>
</comment>
<name>A0AAV3XQN0_9GAST</name>
<dbReference type="InterPro" id="IPR050348">
    <property type="entry name" value="Protein-Tyr_Phosphatase"/>
</dbReference>
<evidence type="ECO:0000256" key="5">
    <source>
        <dbReference type="ARBA" id="ARBA00051722"/>
    </source>
</evidence>
<dbReference type="SUPFAM" id="SSF52799">
    <property type="entry name" value="(Phosphotyrosine protein) phosphatases II"/>
    <property type="match status" value="2"/>
</dbReference>
<comment type="caution">
    <text evidence="10">The sequence shown here is derived from an EMBL/GenBank/DDBJ whole genome shotgun (WGS) entry which is preliminary data.</text>
</comment>
<dbReference type="InterPro" id="IPR000242">
    <property type="entry name" value="PTP_cat"/>
</dbReference>
<evidence type="ECO:0000256" key="2">
    <source>
        <dbReference type="ARBA" id="ARBA00013064"/>
    </source>
</evidence>
<dbReference type="InterPro" id="IPR000387">
    <property type="entry name" value="Tyr_Pase_dom"/>
</dbReference>
<dbReference type="Proteomes" id="UP000735302">
    <property type="component" value="Unassembled WGS sequence"/>
</dbReference>
<dbReference type="PROSITE" id="PS00383">
    <property type="entry name" value="TYR_PHOSPHATASE_1"/>
    <property type="match status" value="1"/>
</dbReference>
<dbReference type="Gene3D" id="3.90.190.10">
    <property type="entry name" value="Protein tyrosine phosphatase superfamily"/>
    <property type="match status" value="2"/>
</dbReference>
<dbReference type="PROSITE" id="PS50056">
    <property type="entry name" value="TYR_PHOSPHATASE_2"/>
    <property type="match status" value="2"/>
</dbReference>
<reference evidence="10 11" key="1">
    <citation type="journal article" date="2021" name="Elife">
        <title>Chloroplast acquisition without the gene transfer in kleptoplastic sea slugs, Plakobranchus ocellatus.</title>
        <authorList>
            <person name="Maeda T."/>
            <person name="Takahashi S."/>
            <person name="Yoshida T."/>
            <person name="Shimamura S."/>
            <person name="Takaki Y."/>
            <person name="Nagai Y."/>
            <person name="Toyoda A."/>
            <person name="Suzuki Y."/>
            <person name="Arimoto A."/>
            <person name="Ishii H."/>
            <person name="Satoh N."/>
            <person name="Nishiyama T."/>
            <person name="Hasebe M."/>
            <person name="Maruyama T."/>
            <person name="Minagawa J."/>
            <person name="Obokata J."/>
            <person name="Shigenobu S."/>
        </authorList>
    </citation>
    <scope>NUCLEOTIDE SEQUENCE [LARGE SCALE GENOMIC DNA]</scope>
</reference>
<keyword evidence="11" id="KW-1185">Reference proteome</keyword>
<dbReference type="GO" id="GO:0004725">
    <property type="term" value="F:protein tyrosine phosphatase activity"/>
    <property type="evidence" value="ECO:0007669"/>
    <property type="project" value="UniProtKB-EC"/>
</dbReference>
<dbReference type="InterPro" id="IPR029021">
    <property type="entry name" value="Prot-tyrosine_phosphatase-like"/>
</dbReference>
<feature type="domain" description="Tyrosine-protein phosphatase" evidence="8">
    <location>
        <begin position="168"/>
        <end position="420"/>
    </location>
</feature>
<evidence type="ECO:0000256" key="6">
    <source>
        <dbReference type="SAM" id="MobiDB-lite"/>
    </source>
</evidence>
<keyword evidence="3" id="KW-0378">Hydrolase</keyword>
<dbReference type="FunFam" id="3.90.190.10:FF:000102">
    <property type="entry name" value="Receptor-type tyrosine-protein phosphatase"/>
    <property type="match status" value="1"/>
</dbReference>
<proteinExistence type="inferred from homology"/>
<dbReference type="PROSITE" id="PS50055">
    <property type="entry name" value="TYR_PHOSPHATASE_PTP"/>
    <property type="match status" value="2"/>
</dbReference>
<accession>A0AAV3XQN0</accession>
<evidence type="ECO:0000313" key="10">
    <source>
        <dbReference type="EMBL" id="GFN73654.1"/>
    </source>
</evidence>
<feature type="domain" description="Tyrosine specific protein phosphatases" evidence="9">
    <location>
        <begin position="635"/>
        <end position="709"/>
    </location>
</feature>
<dbReference type="SMART" id="SM00404">
    <property type="entry name" value="PTPc_motif"/>
    <property type="match status" value="2"/>
</dbReference>
<dbReference type="InterPro" id="IPR003595">
    <property type="entry name" value="Tyr_Pase_cat"/>
</dbReference>
<feature type="domain" description="Tyrosine specific protein phosphatases" evidence="9">
    <location>
        <begin position="342"/>
        <end position="411"/>
    </location>
</feature>
<evidence type="ECO:0000256" key="3">
    <source>
        <dbReference type="ARBA" id="ARBA00022801"/>
    </source>
</evidence>
<evidence type="ECO:0000256" key="7">
    <source>
        <dbReference type="SAM" id="Phobius"/>
    </source>
</evidence>
<feature type="region of interest" description="Disordered" evidence="6">
    <location>
        <begin position="71"/>
        <end position="137"/>
    </location>
</feature>
<comment type="similarity">
    <text evidence="1">Belongs to the protein-tyrosine phosphatase family.</text>
</comment>
<gene>
    <name evidence="10" type="ORF">PoB_000016000</name>
</gene>
<dbReference type="PANTHER" id="PTHR19134">
    <property type="entry name" value="RECEPTOR-TYPE TYROSINE-PROTEIN PHOSPHATASE"/>
    <property type="match status" value="1"/>
</dbReference>
<dbReference type="AlphaFoldDB" id="A0AAV3XQN0"/>
<dbReference type="Pfam" id="PF00102">
    <property type="entry name" value="Y_phosphatase"/>
    <property type="match status" value="2"/>
</dbReference>
<keyword evidence="4" id="KW-0904">Protein phosphatase</keyword>